<accession>A0A8S5PVA7</accession>
<reference evidence="1" key="1">
    <citation type="journal article" date="2021" name="Proc. Natl. Acad. Sci. U.S.A.">
        <title>A Catalog of Tens of Thousands of Viruses from Human Metagenomes Reveals Hidden Associations with Chronic Diseases.</title>
        <authorList>
            <person name="Tisza M.J."/>
            <person name="Buck C.B."/>
        </authorList>
    </citation>
    <scope>NUCLEOTIDE SEQUENCE</scope>
    <source>
        <strain evidence="1">CtzS633</strain>
    </source>
</reference>
<evidence type="ECO:0000313" key="1">
    <source>
        <dbReference type="EMBL" id="DAE10220.1"/>
    </source>
</evidence>
<protein>
    <submittedName>
        <fullName evidence="1">Protein involved in formate dehydrogenase formation</fullName>
    </submittedName>
</protein>
<dbReference type="EMBL" id="BK015505">
    <property type="protein sequence ID" value="DAE10220.1"/>
    <property type="molecule type" value="Genomic_DNA"/>
</dbReference>
<name>A0A8S5PVA7_9CAUD</name>
<proteinExistence type="predicted"/>
<sequence>MTPTALQEGITTVIILPRREGSCQVPNKCRNCGAEDFTPKYINYGFCDSQMGVPVCPSCGSSEIYVGISCPLCGRFTAGLYCADCENNLRERFHELLICNFTPEEIKALNEIFDGKELE</sequence>
<organism evidence="1">
    <name type="scientific">Myoviridae sp. ctzS633</name>
    <dbReference type="NCBI Taxonomy" id="2825212"/>
    <lineage>
        <taxon>Viruses</taxon>
        <taxon>Duplodnaviria</taxon>
        <taxon>Heunggongvirae</taxon>
        <taxon>Uroviricota</taxon>
        <taxon>Caudoviricetes</taxon>
    </lineage>
</organism>